<name>A0A8X6TWH4_NEPPI</name>
<proteinExistence type="predicted"/>
<comment type="caution">
    <text evidence="2">The sequence shown here is derived from an EMBL/GenBank/DDBJ whole genome shotgun (WGS) entry which is preliminary data.</text>
</comment>
<sequence length="289" mass="30496">MVTVIRAKKFVLRNSFTIRSLLSSISLLSGKLDEKASQLHAIASLRVLLDAAKANGGYPSGVTVPPAGGCCASCSQCPQCVTCPTCQRPLVRPTPTPQLDTATSLNSYIVTTSDYPPPHSPLPNIGGASASGAKRQGQDPLTNVQSLQSSTILNTLANGSASEHADRERHEETSFCTNTRSPVKTNAPTTSPVISTIMSESPNVTIIQPGVAPAAAVAAGDAQELALQAKTEEIEVDEPLDISWPKETKKQISYVLMAPIIFPLWLTLPDVRRDVSGHILSFSSLAGAI</sequence>
<feature type="region of interest" description="Disordered" evidence="1">
    <location>
        <begin position="159"/>
        <end position="190"/>
    </location>
</feature>
<feature type="compositionally biased region" description="Polar residues" evidence="1">
    <location>
        <begin position="174"/>
        <end position="190"/>
    </location>
</feature>
<dbReference type="EMBL" id="BMAW01113507">
    <property type="protein sequence ID" value="GFT57530.1"/>
    <property type="molecule type" value="Genomic_DNA"/>
</dbReference>
<accession>A0A8X6TWH4</accession>
<feature type="compositionally biased region" description="Basic and acidic residues" evidence="1">
    <location>
        <begin position="163"/>
        <end position="173"/>
    </location>
</feature>
<dbReference type="OrthoDB" id="2127281at2759"/>
<feature type="region of interest" description="Disordered" evidence="1">
    <location>
        <begin position="115"/>
        <end position="142"/>
    </location>
</feature>
<dbReference type="Proteomes" id="UP000887013">
    <property type="component" value="Unassembled WGS sequence"/>
</dbReference>
<evidence type="ECO:0000313" key="2">
    <source>
        <dbReference type="EMBL" id="GFT57530.1"/>
    </source>
</evidence>
<keyword evidence="3" id="KW-1185">Reference proteome</keyword>
<reference evidence="2" key="1">
    <citation type="submission" date="2020-08" db="EMBL/GenBank/DDBJ databases">
        <title>Multicomponent nature underlies the extraordinary mechanical properties of spider dragline silk.</title>
        <authorList>
            <person name="Kono N."/>
            <person name="Nakamura H."/>
            <person name="Mori M."/>
            <person name="Yoshida Y."/>
            <person name="Ohtoshi R."/>
            <person name="Malay A.D."/>
            <person name="Moran D.A.P."/>
            <person name="Tomita M."/>
            <person name="Numata K."/>
            <person name="Arakawa K."/>
        </authorList>
    </citation>
    <scope>NUCLEOTIDE SEQUENCE</scope>
</reference>
<protein>
    <submittedName>
        <fullName evidence="2">Uncharacterized protein</fullName>
    </submittedName>
</protein>
<evidence type="ECO:0000256" key="1">
    <source>
        <dbReference type="SAM" id="MobiDB-lite"/>
    </source>
</evidence>
<gene>
    <name evidence="2" type="primary">X975_06243</name>
    <name evidence="2" type="ORF">NPIL_651301</name>
</gene>
<evidence type="ECO:0000313" key="3">
    <source>
        <dbReference type="Proteomes" id="UP000887013"/>
    </source>
</evidence>
<organism evidence="2 3">
    <name type="scientific">Nephila pilipes</name>
    <name type="common">Giant wood spider</name>
    <name type="synonym">Nephila maculata</name>
    <dbReference type="NCBI Taxonomy" id="299642"/>
    <lineage>
        <taxon>Eukaryota</taxon>
        <taxon>Metazoa</taxon>
        <taxon>Ecdysozoa</taxon>
        <taxon>Arthropoda</taxon>
        <taxon>Chelicerata</taxon>
        <taxon>Arachnida</taxon>
        <taxon>Araneae</taxon>
        <taxon>Araneomorphae</taxon>
        <taxon>Entelegynae</taxon>
        <taxon>Araneoidea</taxon>
        <taxon>Nephilidae</taxon>
        <taxon>Nephila</taxon>
    </lineage>
</organism>
<dbReference type="AlphaFoldDB" id="A0A8X6TWH4"/>